<dbReference type="KEGG" id="vg:54987748"/>
<dbReference type="RefSeq" id="YP_009797335.1">
    <property type="nucleotide sequence ID" value="NC_047913.1"/>
</dbReference>
<protein>
    <submittedName>
        <fullName evidence="1">Tail tube</fullName>
    </submittedName>
</protein>
<dbReference type="EMBL" id="MG711460">
    <property type="protein sequence ID" value="AUV61549.1"/>
    <property type="molecule type" value="Genomic_DNA"/>
</dbReference>
<evidence type="ECO:0000313" key="1">
    <source>
        <dbReference type="EMBL" id="AUV61549.1"/>
    </source>
</evidence>
<name>A0A2K9VGX6_9CAUD</name>
<keyword evidence="2" id="KW-1185">Reference proteome</keyword>
<dbReference type="Proteomes" id="UP000241370">
    <property type="component" value="Segment"/>
</dbReference>
<organism evidence="1 2">
    <name type="scientific">Faecalibacterium phage FP_Mushu</name>
    <dbReference type="NCBI Taxonomy" id="2070185"/>
    <lineage>
        <taxon>Viruses</taxon>
        <taxon>Duplodnaviria</taxon>
        <taxon>Heunggongvirae</taxon>
        <taxon>Uroviricota</taxon>
        <taxon>Caudoviricetes</taxon>
        <taxon>Mushuvirus</taxon>
        <taxon>Mushuvirus mushu</taxon>
    </lineage>
</organism>
<sequence length="144" mass="16019">MLKVNGKAYDWGDVDLKIPGLNIQVQEISYDDELEIEEVYGYGSKPRGYGTGNYKASGKLSMLRDDYDDLLAYCKQKGVPFYKMELPSIIVSYANEGARTKIDELKKVKFSKRSNKAAQGDKSLTVDVDMMIVGGVYQDGVAPV</sequence>
<dbReference type="GeneID" id="54987748"/>
<accession>A0A2K9VGX6</accession>
<proteinExistence type="predicted"/>
<reference evidence="1 2" key="1">
    <citation type="submission" date="2017-12" db="EMBL/GenBank/DDBJ databases">
        <title>Phages infecting Faecalibacterium prausnitzii belong to novel viral genera that help decipher intestinal viromes.</title>
        <authorList>
            <person name="Petit M.-A."/>
            <person name="De Paepe M."/>
            <person name="Benevides L."/>
            <person name="Langella P."/>
        </authorList>
    </citation>
    <scope>NUCLEOTIDE SEQUENCE [LARGE SCALE GENOMIC DNA]</scope>
</reference>
<evidence type="ECO:0000313" key="2">
    <source>
        <dbReference type="Proteomes" id="UP000241370"/>
    </source>
</evidence>